<reference evidence="3 4" key="1">
    <citation type="submission" date="2025-04" db="UniProtKB">
        <authorList>
            <consortium name="RefSeq"/>
        </authorList>
    </citation>
    <scope>IDENTIFICATION</scope>
    <source>
        <tissue evidence="3 4">Whole body</tissue>
    </source>
</reference>
<dbReference type="PANTHER" id="PTHR14549:SF2">
    <property type="entry name" value="TRANSMEMBRANE PROTEIN 223"/>
    <property type="match status" value="1"/>
</dbReference>
<keyword evidence="1" id="KW-0812">Transmembrane</keyword>
<protein>
    <submittedName>
        <fullName evidence="3 4">Transmembrane protein 223-like</fullName>
    </submittedName>
</protein>
<dbReference type="KEGG" id="ccal:108622309"/>
<dbReference type="RefSeq" id="XP_017875592.1">
    <property type="nucleotide sequence ID" value="XM_018020103.2"/>
</dbReference>
<keyword evidence="2" id="KW-1185">Reference proteome</keyword>
<dbReference type="AlphaFoldDB" id="A0AAJ7J4A3"/>
<dbReference type="GeneID" id="108627241"/>
<dbReference type="KEGG" id="ccal:108627241"/>
<dbReference type="PANTHER" id="PTHR14549">
    <property type="entry name" value="TRANSMEMBRANE PROTEIN 223"/>
    <property type="match status" value="1"/>
</dbReference>
<evidence type="ECO:0000313" key="3">
    <source>
        <dbReference type="RefSeq" id="XP_017875592.1"/>
    </source>
</evidence>
<feature type="transmembrane region" description="Helical" evidence="1">
    <location>
        <begin position="92"/>
        <end position="114"/>
    </location>
</feature>
<gene>
    <name evidence="4" type="primary">LOC108627241</name>
    <name evidence="3" type="synonym">LOC108622309</name>
</gene>
<proteinExistence type="predicted"/>
<feature type="transmembrane region" description="Helical" evidence="1">
    <location>
        <begin position="134"/>
        <end position="154"/>
    </location>
</feature>
<evidence type="ECO:0000313" key="4">
    <source>
        <dbReference type="RefSeq" id="XP_017883891.1"/>
    </source>
</evidence>
<dbReference type="RefSeq" id="XP_017883891.1">
    <property type="nucleotide sequence ID" value="XM_018028402.2"/>
</dbReference>
<dbReference type="GO" id="GO:0005739">
    <property type="term" value="C:mitochondrion"/>
    <property type="evidence" value="ECO:0007669"/>
    <property type="project" value="TreeGrafter"/>
</dbReference>
<dbReference type="Proteomes" id="UP000694925">
    <property type="component" value="Unplaced"/>
</dbReference>
<keyword evidence="1" id="KW-0472">Membrane</keyword>
<accession>A0AAJ7J4A3</accession>
<dbReference type="GeneID" id="108622309"/>
<dbReference type="Pfam" id="PF06979">
    <property type="entry name" value="TMEM70"/>
    <property type="match status" value="1"/>
</dbReference>
<keyword evidence="1" id="KW-1133">Transmembrane helix</keyword>
<evidence type="ECO:0000313" key="2">
    <source>
        <dbReference type="Proteomes" id="UP000694925"/>
    </source>
</evidence>
<sequence length="242" mass="28027">MMLLNTLSCRCISNSIHKLRIVYQSLAKNAKYRKPVIYQSFHSSQKCTFKVKHAVRFSSEEFVAEANINTKVKNNVILYKNERTRDFMMLKVVFYGWLFVVGLMGAASYDPRYIKTWSNYSNWSDYLRANGSGLLYFGYAVLVGPLACVLLYTLNERIIRYIILHKGGNKITVITNHLFKSSHSLTIPAGEVQSTLSRENMKNYLPIKIKGRSFYFILDGQGKFLNAKLFDHTVACRKMWRK</sequence>
<name>A0AAJ7J4A3_9HYME</name>
<dbReference type="InterPro" id="IPR045325">
    <property type="entry name" value="TMEM70/TMEM186/TMEM223"/>
</dbReference>
<evidence type="ECO:0000256" key="1">
    <source>
        <dbReference type="SAM" id="Phobius"/>
    </source>
</evidence>
<dbReference type="InterPro" id="IPR026100">
    <property type="entry name" value="Tmem223"/>
</dbReference>
<organism evidence="2 4">
    <name type="scientific">Ceratina calcarata</name>
    <dbReference type="NCBI Taxonomy" id="156304"/>
    <lineage>
        <taxon>Eukaryota</taxon>
        <taxon>Metazoa</taxon>
        <taxon>Ecdysozoa</taxon>
        <taxon>Arthropoda</taxon>
        <taxon>Hexapoda</taxon>
        <taxon>Insecta</taxon>
        <taxon>Pterygota</taxon>
        <taxon>Neoptera</taxon>
        <taxon>Endopterygota</taxon>
        <taxon>Hymenoptera</taxon>
        <taxon>Apocrita</taxon>
        <taxon>Aculeata</taxon>
        <taxon>Apoidea</taxon>
        <taxon>Anthophila</taxon>
        <taxon>Apidae</taxon>
        <taxon>Ceratina</taxon>
        <taxon>Zadontomerus</taxon>
    </lineage>
</organism>